<dbReference type="EC" id="3.4.23.49" evidence="1"/>
<dbReference type="Pfam" id="PF01278">
    <property type="entry name" value="Omptin"/>
    <property type="match status" value="1"/>
</dbReference>
<dbReference type="GO" id="GO:0009279">
    <property type="term" value="C:cell outer membrane"/>
    <property type="evidence" value="ECO:0007669"/>
    <property type="project" value="InterPro"/>
</dbReference>
<name>A0A831A4Z2_ERWAM</name>
<reference evidence="1 2" key="2">
    <citation type="submission" date="2013-04" db="EMBL/GenBank/DDBJ databases">
        <title>Comparative genomics of 12 strains of Erwinia amylovora identifies a pan-genome with a large conserved core and provides insights into host specificity.</title>
        <authorList>
            <person name="Mann R.A."/>
            <person name="Smits T.H.M."/>
            <person name="Buehlmann A."/>
            <person name="Blom J."/>
            <person name="Goesmann A."/>
            <person name="Frey J.E."/>
            <person name="Plummer K.M."/>
            <person name="Beer S.V."/>
            <person name="Luck J."/>
            <person name="Duffy B."/>
            <person name="Rodoni B."/>
        </authorList>
    </citation>
    <scope>NUCLEOTIDE SEQUENCE [LARGE SCALE GENOMIC DNA]</scope>
    <source>
        <strain evidence="2">CFBP 1232</strain>
        <plasmid evidence="1 2">pEA29</plasmid>
    </source>
</reference>
<geneLocation type="plasmid" evidence="1 2">
    <name>pEA29</name>
</geneLocation>
<dbReference type="PRINTS" id="PR00482">
    <property type="entry name" value="OMPTIN"/>
</dbReference>
<dbReference type="Gene3D" id="2.40.128.90">
    <property type="entry name" value="OMPT-like"/>
    <property type="match status" value="1"/>
</dbReference>
<dbReference type="InterPro" id="IPR053724">
    <property type="entry name" value="OMP_A26_sf"/>
</dbReference>
<dbReference type="InterPro" id="IPR000036">
    <property type="entry name" value="Peptidase_A26_omptin"/>
</dbReference>
<evidence type="ECO:0000313" key="2">
    <source>
        <dbReference type="Proteomes" id="UP000013111"/>
    </source>
</evidence>
<dbReference type="AlphaFoldDB" id="A0A831A4Z2"/>
<proteinExistence type="predicted"/>
<dbReference type="EMBL" id="HF560650">
    <property type="protein sequence ID" value="CCO95749.1"/>
    <property type="molecule type" value="Genomic_DNA"/>
</dbReference>
<dbReference type="Proteomes" id="UP000013111">
    <property type="component" value="Plasmid pEA29"/>
</dbReference>
<dbReference type="GO" id="GO:0006508">
    <property type="term" value="P:proteolysis"/>
    <property type="evidence" value="ECO:0007669"/>
    <property type="project" value="UniProtKB-KW"/>
</dbReference>
<keyword evidence="1" id="KW-0378">Hydrolase</keyword>
<protein>
    <submittedName>
        <fullName evidence="1">Outer membrane protease E</fullName>
        <ecNumber evidence="1">3.4.23.49</ecNumber>
    </submittedName>
</protein>
<accession>A0A831A4Z2</accession>
<keyword evidence="1" id="KW-0614">Plasmid</keyword>
<sequence>MRSLKFRAKTSDSGYHGTSVDAGYYVTLAANVFAEFSYNKYEEGKGGIQIIDTSSADSASLRPDAAGISNRNHTVTVSLQYRLV</sequence>
<reference evidence="1 2" key="1">
    <citation type="submission" date="2012-11" db="EMBL/GenBank/DDBJ databases">
        <authorList>
            <person name="Linke B."/>
        </authorList>
    </citation>
    <scope>NUCLEOTIDE SEQUENCE [LARGE SCALE GENOMIC DNA]</scope>
    <source>
        <strain evidence="2">CFBP 1232</strain>
        <plasmid evidence="1 2">pEA29</plasmid>
    </source>
</reference>
<dbReference type="GO" id="GO:0004190">
    <property type="term" value="F:aspartic-type endopeptidase activity"/>
    <property type="evidence" value="ECO:0007669"/>
    <property type="project" value="UniProtKB-EC"/>
</dbReference>
<dbReference type="SUPFAM" id="SSF69917">
    <property type="entry name" value="OMPT-like"/>
    <property type="match status" value="1"/>
</dbReference>
<gene>
    <name evidence="1" type="primary">pgtE</name>
    <name evidence="1" type="ORF">BN437_pEA290005</name>
</gene>
<organism evidence="1 2">
    <name type="scientific">Erwinia amylovora NBRC 12687 = CFBP 1232</name>
    <dbReference type="NCBI Taxonomy" id="1219359"/>
    <lineage>
        <taxon>Bacteria</taxon>
        <taxon>Pseudomonadati</taxon>
        <taxon>Pseudomonadota</taxon>
        <taxon>Gammaproteobacteria</taxon>
        <taxon>Enterobacterales</taxon>
        <taxon>Erwiniaceae</taxon>
        <taxon>Erwinia</taxon>
    </lineage>
</organism>
<dbReference type="InterPro" id="IPR020080">
    <property type="entry name" value="OM_adhesin/peptidase_omptin"/>
</dbReference>
<evidence type="ECO:0000313" key="1">
    <source>
        <dbReference type="EMBL" id="CCO95749.1"/>
    </source>
</evidence>
<keyword evidence="1" id="KW-0645">Protease</keyword>